<evidence type="ECO:0000313" key="3">
    <source>
        <dbReference type="Proteomes" id="UP001443563"/>
    </source>
</evidence>
<evidence type="ECO:0000313" key="2">
    <source>
        <dbReference type="EMBL" id="KAL0528559.1"/>
    </source>
</evidence>
<evidence type="ECO:0000313" key="1">
    <source>
        <dbReference type="EMBL" id="KAL0509581.1"/>
    </source>
</evidence>
<name>A0AAW3C722_9TRYP</name>
<organism evidence="2 4">
    <name type="scientific">Leishmania shawi</name>
    <dbReference type="NCBI Taxonomy" id="5680"/>
    <lineage>
        <taxon>Eukaryota</taxon>
        <taxon>Discoba</taxon>
        <taxon>Euglenozoa</taxon>
        <taxon>Kinetoplastea</taxon>
        <taxon>Metakinetoplastina</taxon>
        <taxon>Trypanosomatida</taxon>
        <taxon>Trypanosomatidae</taxon>
        <taxon>Leishmaniinae</taxon>
        <taxon>Leishmania</taxon>
        <taxon>Leishmania guyanensis species complex</taxon>
    </lineage>
</organism>
<keyword evidence="3" id="KW-1185">Reference proteome</keyword>
<dbReference type="AlphaFoldDB" id="A0AAW3C722"/>
<accession>A0AAW3C722</accession>
<proteinExistence type="predicted"/>
<dbReference type="EMBL" id="JBAMZM010000015">
    <property type="protein sequence ID" value="KAL0509581.1"/>
    <property type="molecule type" value="Genomic_DNA"/>
</dbReference>
<sequence>MDAYHVRQRCLRVFYRGLSSDKYTTAVVKCHDLLTRATLRVVCRWLQLAEALAVVLQYLACNHAWCAEHWTPVLERQQSDSKDGGAALEHWHQNNGIAETLHTRRLLPCQGSSAASVYPAAATAPAEGAANAVPAAVTQLMMGQYRAYFGAFLFTQEQLEFLDVTLR</sequence>
<comment type="caution">
    <text evidence="2">The sequence shown here is derived from an EMBL/GenBank/DDBJ whole genome shotgun (WGS) entry which is preliminary data.</text>
</comment>
<dbReference type="EMBL" id="JBAMZJ010000015">
    <property type="protein sequence ID" value="KAL0528559.1"/>
    <property type="molecule type" value="Genomic_DNA"/>
</dbReference>
<dbReference type="Proteomes" id="UP001443563">
    <property type="component" value="Unassembled WGS sequence"/>
</dbReference>
<evidence type="ECO:0000313" key="4">
    <source>
        <dbReference type="Proteomes" id="UP001500493"/>
    </source>
</evidence>
<dbReference type="Proteomes" id="UP001500493">
    <property type="component" value="Unassembled WGS sequence"/>
</dbReference>
<gene>
    <name evidence="1" type="ORF">Q4I29_002126</name>
    <name evidence="2" type="ORF">Q4I32_002205</name>
</gene>
<reference evidence="2 3" key="1">
    <citation type="submission" date="2024-02" db="EMBL/GenBank/DDBJ databases">
        <title>FIRST GENOME SEQUENCES OF Leishmania (Viannia) shawi, Leishmania (Viannia) lindenbergi AND Leishmania (Viannia) utingensis.</title>
        <authorList>
            <person name="Resadore F."/>
            <person name="Custodio M.G.F."/>
            <person name="Boite M.C."/>
            <person name="Cupolillo E."/>
            <person name="Ferreira G.E.M."/>
        </authorList>
    </citation>
    <scope>NUCLEOTIDE SEQUENCE</scope>
    <source>
        <strain evidence="1 3">MCEB/BR/1984/M8408</strain>
        <strain evidence="2">MHOM/BR/2013/18 LTA MLF</strain>
    </source>
</reference>
<protein>
    <submittedName>
        <fullName evidence="2">Uncharacterized protein</fullName>
    </submittedName>
</protein>